<dbReference type="AlphaFoldDB" id="A0AAW2SWW1"/>
<comment type="caution">
    <text evidence="6">The sequence shown here is derived from an EMBL/GenBank/DDBJ whole genome shotgun (WGS) entry which is preliminary data.</text>
</comment>
<evidence type="ECO:0000313" key="6">
    <source>
        <dbReference type="EMBL" id="KAL0397146.1"/>
    </source>
</evidence>
<gene>
    <name evidence="6" type="ORF">Scaly_0163000</name>
</gene>
<accession>A0AAW2SWW1</accession>
<dbReference type="PANTHER" id="PTHR12663:SF69">
    <property type="entry name" value="SISTER CHROMATID COHESION PROTEIN PDS5 HOMOLOG E"/>
    <property type="match status" value="1"/>
</dbReference>
<keyword evidence="2" id="KW-0227">DNA damage</keyword>
<dbReference type="InterPro" id="IPR039776">
    <property type="entry name" value="Pds5"/>
</dbReference>
<reference evidence="6" key="1">
    <citation type="submission" date="2020-06" db="EMBL/GenBank/DDBJ databases">
        <authorList>
            <person name="Li T."/>
            <person name="Hu X."/>
            <person name="Zhang T."/>
            <person name="Song X."/>
            <person name="Zhang H."/>
            <person name="Dai N."/>
            <person name="Sheng W."/>
            <person name="Hou X."/>
            <person name="Wei L."/>
        </authorList>
    </citation>
    <scope>NUCLEOTIDE SEQUENCE</scope>
    <source>
        <strain evidence="6">KEN8</strain>
        <tissue evidence="6">Leaf</tissue>
    </source>
</reference>
<evidence type="ECO:0000256" key="4">
    <source>
        <dbReference type="ARBA" id="ARBA00023242"/>
    </source>
</evidence>
<dbReference type="PANTHER" id="PTHR12663">
    <property type="entry name" value="ANDROGEN INDUCED INHIBITOR OF PROLIFERATION AS3 / PDS5-RELATED"/>
    <property type="match status" value="1"/>
</dbReference>
<proteinExistence type="predicted"/>
<evidence type="ECO:0000256" key="1">
    <source>
        <dbReference type="ARBA" id="ARBA00004123"/>
    </source>
</evidence>
<dbReference type="EMBL" id="JACGWM010000001">
    <property type="protein sequence ID" value="KAL0397146.1"/>
    <property type="molecule type" value="Genomic_DNA"/>
</dbReference>
<comment type="subcellular location">
    <subcellularLocation>
        <location evidence="1">Nucleus</location>
    </subcellularLocation>
</comment>
<evidence type="ECO:0000256" key="5">
    <source>
        <dbReference type="SAM" id="MobiDB-lite"/>
    </source>
</evidence>
<feature type="region of interest" description="Disordered" evidence="5">
    <location>
        <begin position="142"/>
        <end position="179"/>
    </location>
</feature>
<organism evidence="6">
    <name type="scientific">Sesamum calycinum</name>
    <dbReference type="NCBI Taxonomy" id="2727403"/>
    <lineage>
        <taxon>Eukaryota</taxon>
        <taxon>Viridiplantae</taxon>
        <taxon>Streptophyta</taxon>
        <taxon>Embryophyta</taxon>
        <taxon>Tracheophyta</taxon>
        <taxon>Spermatophyta</taxon>
        <taxon>Magnoliopsida</taxon>
        <taxon>eudicotyledons</taxon>
        <taxon>Gunneridae</taxon>
        <taxon>Pentapetalae</taxon>
        <taxon>asterids</taxon>
        <taxon>lamiids</taxon>
        <taxon>Lamiales</taxon>
        <taxon>Pedaliaceae</taxon>
        <taxon>Sesamum</taxon>
    </lineage>
</organism>
<keyword evidence="3" id="KW-0234">DNA repair</keyword>
<evidence type="ECO:0000256" key="2">
    <source>
        <dbReference type="ARBA" id="ARBA00022763"/>
    </source>
</evidence>
<feature type="compositionally biased region" description="Basic and acidic residues" evidence="5">
    <location>
        <begin position="164"/>
        <end position="173"/>
    </location>
</feature>
<dbReference type="GO" id="GO:0005634">
    <property type="term" value="C:nucleus"/>
    <property type="evidence" value="ECO:0007669"/>
    <property type="project" value="UniProtKB-SubCell"/>
</dbReference>
<protein>
    <submittedName>
        <fullName evidence="6">Uncharacterized protein</fullName>
    </submittedName>
</protein>
<dbReference type="GO" id="GO:0006281">
    <property type="term" value="P:DNA repair"/>
    <property type="evidence" value="ECO:0007669"/>
    <property type="project" value="UniProtKB-KW"/>
</dbReference>
<keyword evidence="4" id="KW-0539">Nucleus</keyword>
<sequence length="205" mass="22976">MVIEEIDEVSLDLLRPLLASVRMDNKNISPSSWELGKTIFEGCGTKLQPYLREAVTTLNLNVDDYAPIVASLYQDTSNVENMELLDVAFPWAINCYLGILKLDEMETNRELKWDEKVFVSDHCKHKELEKVAEEVVETVPSVAAGPSGDGVPKLDGVPEAEQEDCTHQEKDENGNILDDENSSATLNCCQQIVQLKKMMQDLMSK</sequence>
<reference evidence="6" key="2">
    <citation type="journal article" date="2024" name="Plant">
        <title>Genomic evolution and insights into agronomic trait innovations of Sesamum species.</title>
        <authorList>
            <person name="Miao H."/>
            <person name="Wang L."/>
            <person name="Qu L."/>
            <person name="Liu H."/>
            <person name="Sun Y."/>
            <person name="Le M."/>
            <person name="Wang Q."/>
            <person name="Wei S."/>
            <person name="Zheng Y."/>
            <person name="Lin W."/>
            <person name="Duan Y."/>
            <person name="Cao H."/>
            <person name="Xiong S."/>
            <person name="Wang X."/>
            <person name="Wei L."/>
            <person name="Li C."/>
            <person name="Ma Q."/>
            <person name="Ju M."/>
            <person name="Zhao R."/>
            <person name="Li G."/>
            <person name="Mu C."/>
            <person name="Tian Q."/>
            <person name="Mei H."/>
            <person name="Zhang T."/>
            <person name="Gao T."/>
            <person name="Zhang H."/>
        </authorList>
    </citation>
    <scope>NUCLEOTIDE SEQUENCE</scope>
    <source>
        <strain evidence="6">KEN8</strain>
    </source>
</reference>
<name>A0AAW2SWW1_9LAMI</name>
<dbReference type="GO" id="GO:0007064">
    <property type="term" value="P:mitotic sister chromatid cohesion"/>
    <property type="evidence" value="ECO:0007669"/>
    <property type="project" value="InterPro"/>
</dbReference>
<dbReference type="GO" id="GO:0000785">
    <property type="term" value="C:chromatin"/>
    <property type="evidence" value="ECO:0007669"/>
    <property type="project" value="TreeGrafter"/>
</dbReference>
<evidence type="ECO:0000256" key="3">
    <source>
        <dbReference type="ARBA" id="ARBA00023204"/>
    </source>
</evidence>